<comment type="caution">
    <text evidence="6">The sequence shown here is derived from an EMBL/GenBank/DDBJ whole genome shotgun (WGS) entry which is preliminary data.</text>
</comment>
<name>A0A096AJ47_9FIRM</name>
<feature type="non-terminal residue" evidence="6">
    <location>
        <position position="3115"/>
    </location>
</feature>
<accession>A0A096AJ47</accession>
<dbReference type="CDD" id="cd12820">
    <property type="entry name" value="LbR_YadA-like"/>
    <property type="match status" value="1"/>
</dbReference>
<evidence type="ECO:0000259" key="5">
    <source>
        <dbReference type="Pfam" id="PF13018"/>
    </source>
</evidence>
<organism evidence="6 7">
    <name type="scientific">Veillonella montpellierensis DNF00314</name>
    <dbReference type="NCBI Taxonomy" id="1401067"/>
    <lineage>
        <taxon>Bacteria</taxon>
        <taxon>Bacillati</taxon>
        <taxon>Bacillota</taxon>
        <taxon>Negativicutes</taxon>
        <taxon>Veillonellales</taxon>
        <taxon>Veillonellaceae</taxon>
        <taxon>Veillonella</taxon>
    </lineage>
</organism>
<feature type="domain" description="Trimeric autotransporter adhesin YadA-like stalk" evidence="4">
    <location>
        <begin position="1243"/>
        <end position="1265"/>
    </location>
</feature>
<evidence type="ECO:0000259" key="3">
    <source>
        <dbReference type="Pfam" id="PF05658"/>
    </source>
</evidence>
<protein>
    <submittedName>
        <fullName evidence="6">Uncharacterized protein</fullName>
    </submittedName>
</protein>
<feature type="domain" description="Trimeric autotransporter adhesin YadA-like head" evidence="3">
    <location>
        <begin position="1360"/>
        <end position="1380"/>
    </location>
</feature>
<sequence>MNRIYRVIFNRSRGLYQVVSEIAKRGGKEKSSRTSGSSLRRGAGIALCIAGIMGGTLSVHAADEYVLKTTFDQKVQDLNTRIDMQSLSFMGYKGSIDQKVGSIDTKVNSIDAKAIANQEALSILTKENGTIDMIQKGLQDNKEAINEITKDGGKLDKVVKEVDAAVDQVNGVLATTGQGMQRLQDKQNANSGEIARLKTAVADITKDGGVVDTNKKAIATNAGNIQANKDQIGKNTQALDALNGPDGTIAGIKKDIKKNSDDLANAKTELGDEINTTKSDLESKITTDIGTAKTDLEDRIKKAQEKIGKTNEALEGRVSQNEKDIKQNKDDIKNLTQTVSDNKTAADNALTTVKDDLQNKIDTTNETLATTKTELSNKIDTTKSDLEKKISDNKEAADHALTTAKEELNKTIGDNKTAAENALKAAKTELNTTITDTKDDLQNKINTTNETLTNTKNELSNKINTTKSDLESKITTDIGTAKTDLEDKIKKAQEEIGKTNEALEGRVSQNEKDIKQNKADIKNLRQTVSDNKEAADHALTTAKEELNKTIGDNKTAAENALKAAKTELNKTITDTKGDLQNKIDTTNETLKNTKNELSTKIDTTKSDLEKKIKDNKEATDNALTTAKNDLQQKINTTNETLTNTKNELSNKIDTTKSDLEKVIGDNKTAADTALTKAKEELNKTISDNKDAANTALTTAKNELTNTINTTKTELTNQIKNTNNTVTINKQDADDKFAKIQEYLQKKQANQKAGQDNLGLDLGAKGRLGFRYFRTSMDKEHDADPQGANSMAIGISTTSGDGSIGIAAGGPAGALTAGGENSIGIGNGVEIGDKDNANTIAIGTEAKILKQSEGAIAIGNAANIVATNKYAIAIGAATQTFAEESMALGHSAKTYMKGGVAIGQDAQVGEYIEPPVLDGEVKKDGLGTGIDGIAIGRGAQTLTDQTITIGADAGVGMKRTGTIPLAASHIVIGTQAGQAMQGMENIALGYKSGGNVQSNYNISIGSEAGRNILGSRTDPIGKNVSIGYHANFRKAVTQPDQNIPEPEPGTEPADPTAEPKMKIPSIAEDSQAIKLVQSTAIGSETLAANNGTAVGYQAQALGNSTAAYGFGAIAEGESSLALGTGANAKDGNIALGAGSIALKQDVENKLAALTGTKAKTGIVSVGNAEQGMLRRVTNVGDAVDEQDAVTLAQLRASMTQVSNDLMVKAKGELGKTDLHYDPAAIGGDPSITLQAGDNKTGTVIHNVAKGVHAGDAVNLAQLKEYTEKGMGHYFSTRTTGHKHNFANEGATGENSVAFGVDASATNKYSAAMGNYVQAQGEGSLAIGTGWFNENDKPTIEGTGEEVQPVMTKAYSGYRYNVAIGAGAQTEGNYSMAIGPRALTKKKAYKAESENTGVDYALSIGYLSTVYAKDGLAIGHLAEVHQPNGVAIGSESWSLRNKALAIGNHNTALGRESGTMGTRNGVSGDNSYVIGNDNMNLTDDDRKDVLDTIANAATKGISDNDSTVLGNRNTMVSKFKSFDGLDGKTSYQGIVRGEDNHIVGNANTLTRTNNSFVTGSTNELVETTSTFLVGSENKLTNTNTISGVLGEKNEITSHHTTTLGNENKISGDSVKTLGERNEVSGANLAVIGNDNTQVAGEGSNVFGNANTGVTTENGHVIGFSNNGIAGTNQQVLGSFNSTINAQKSHVIGFTNTNVSGEDQRVIGNENDSISGNRNTVLGNKNKDVTAGAEDTQLIGNENSSISAAQAQILGNSNAKISTKSGHVFGNMNSAIGGEKLSVIGDENSDIAGTQSLLFGYKNNQVQKDTANTQIMGNVNSNIAANRTQIIGNANKVGITKNLKEQGAEGQDVTKEVLEAVKDAQVMGNNNQVRNNYVQVLGNHITTTLDKSVYLGDNAAYNEDETLSATNKDYTKDSIYGYAFAGTKPVGVVTVGAKGNERRLQNVAAGLVAAKSTDAVNGSQLYQLTRPLHFAGDNSTFNEAEDHDKDTNVLHRGSNQNITIKGGAETTKLSDNNIGVTVNTQENVMNVKLAKNLTDLETITFGKDGTSMKIDGTNQSISNIKKVTFGAPDSQNSMIVDGETKVIKGLSNTTWIPKDKRDATFDRSQAATQGQLEAFEKSTQRGFDVYVNKDEEANKFTVQLGDEKKNDAFGFLAGDNLTVSKEGKQITYALKDDLAVGKEGQDGKDGTLTVHGKAGETVAINGKDGNVTIESAKDGESKKNTITMNGKDGTVGINGKDGATVVMNGDGTIVAKGKGEDGKPGASVTIDGKNGITTIEGKTDDNNQKNTITLDGKNGKMGVVGKDGNSVTLNGQDGSIGMKGKDGATPVQITTKDGTVGVDGQDGTTRLVVKEGTKTHEVATMNDGMKFMGDVGTEDKLKLNEQLTVTGGINDTTKLSQDNNIGVIADGQKKLTLRLAKNIQGLDTITLGDAEAPMKIDGTKKTISRIEKMVFGVADSTDSLIMDGTNKVITGLSNTTLPENMKTLKADQAATQGQLKEVLDKIGKNIDDSADYRLVQNANNTTDNSYSVNGDGDINLTVQDIKHPDKKDTVTIKNVAKKSDLTASDKKFTDYAVKYDTTADNKVNKNSITLEGDKTTGTVITNVGAGSVTATSKDAVNGSQLYKTNQGFDVYVKDKTDGNTFDVQLGSDTKDAFGFDAGNGLAIARDGKKIIYSLQDDVSVGKAGQDGKDGKVTVNGKDGESVTINGKNGEIGAQGPKGDDGKSNSVTISGKDGTIGTNGKDGSSVVLNGKDGSIGMNGKDGKNAVTITTGDSKVGLDGKDGETRIIVKEGNHVNEVATMNDGLKFKGDDGTAVGVKLNNQVNIVGGAKIVKDHETITNLTDNNIGVESIVDETDGNNAKMKIRLAKNLSDLESITFNSKDKTNPMKIDGDAKTISNVNKITGLTNITLPTDGTPMQADQAASQGQLSQVLEKIENNKNAATDYRLVESDSDDKKYSVDTNGEVTLTVQDQNHKDKKETVTIKDIAKKSDLDTATKTFTDYAVKYDKNGDTVNKNSITLEGGNDGTVIKNVKAGDVSENSKDAVNGSQLYKTNQNVTNITNNLAKTNEGFDILVGEDTADNRANVALGKNNKETVEFAAGNSLEVTLDKNAKKVT</sequence>
<feature type="region of interest" description="Disordered" evidence="2">
    <location>
        <begin position="1036"/>
        <end position="1059"/>
    </location>
</feature>
<dbReference type="Pfam" id="PF05662">
    <property type="entry name" value="YadA_stalk"/>
    <property type="match status" value="5"/>
</dbReference>
<dbReference type="Pfam" id="PF05658">
    <property type="entry name" value="YadA_head"/>
    <property type="match status" value="3"/>
</dbReference>
<keyword evidence="7" id="KW-1185">Reference proteome</keyword>
<dbReference type="InterPro" id="IPR008635">
    <property type="entry name" value="Coiled_stalk_dom"/>
</dbReference>
<dbReference type="Gene3D" id="1.20.120.20">
    <property type="entry name" value="Apolipoprotein"/>
    <property type="match status" value="2"/>
</dbReference>
<evidence type="ECO:0000259" key="4">
    <source>
        <dbReference type="Pfam" id="PF05662"/>
    </source>
</evidence>
<keyword evidence="1" id="KW-0175">Coiled coil</keyword>
<dbReference type="Pfam" id="PF13018">
    <property type="entry name" value="ESPR"/>
    <property type="match status" value="1"/>
</dbReference>
<feature type="domain" description="Trimeric autotransporter adhesin YadA-like head" evidence="3">
    <location>
        <begin position="1289"/>
        <end position="1313"/>
    </location>
</feature>
<feature type="domain" description="Trimeric autotransporter adhesin YadA-like stalk" evidence="4">
    <location>
        <begin position="2601"/>
        <end position="2640"/>
    </location>
</feature>
<proteinExistence type="predicted"/>
<dbReference type="Gene3D" id="2.150.10.10">
    <property type="entry name" value="Serralysin-like metalloprotease, C-terminal"/>
    <property type="match status" value="7"/>
</dbReference>
<dbReference type="InterPro" id="IPR024973">
    <property type="entry name" value="ESPR"/>
</dbReference>
<dbReference type="InterPro" id="IPR008640">
    <property type="entry name" value="Adhesin_Head_dom"/>
</dbReference>
<feature type="coiled-coil region" evidence="1">
    <location>
        <begin position="438"/>
        <end position="527"/>
    </location>
</feature>
<dbReference type="eggNOG" id="COG1196">
    <property type="taxonomic scope" value="Bacteria"/>
</dbReference>
<dbReference type="InterPro" id="IPR011049">
    <property type="entry name" value="Serralysin-like_metalloprot_C"/>
</dbReference>
<feature type="domain" description="Trimeric autotransporter adhesin YadA-like stalk" evidence="4">
    <location>
        <begin position="3028"/>
        <end position="3067"/>
    </location>
</feature>
<dbReference type="GO" id="GO:0019867">
    <property type="term" value="C:outer membrane"/>
    <property type="evidence" value="ECO:0007669"/>
    <property type="project" value="InterPro"/>
</dbReference>
<gene>
    <name evidence="6" type="ORF">HMPREF0872_05525</name>
</gene>
<feature type="domain" description="Trimeric autotransporter adhesin YadA-like stalk" evidence="4">
    <location>
        <begin position="1940"/>
        <end position="1978"/>
    </location>
</feature>
<dbReference type="Proteomes" id="UP000029628">
    <property type="component" value="Unassembled WGS sequence"/>
</dbReference>
<dbReference type="SUPFAM" id="SSF58113">
    <property type="entry name" value="Apolipoprotein A-I"/>
    <property type="match status" value="1"/>
</dbReference>
<feature type="domain" description="ESPR" evidence="5">
    <location>
        <begin position="1"/>
        <end position="46"/>
    </location>
</feature>
<feature type="domain" description="Trimeric autotransporter adhesin YadA-like stalk" evidence="4">
    <location>
        <begin position="1174"/>
        <end position="1208"/>
    </location>
</feature>
<feature type="domain" description="Trimeric autotransporter adhesin YadA-like head" evidence="3">
    <location>
        <begin position="865"/>
        <end position="891"/>
    </location>
</feature>
<evidence type="ECO:0000256" key="1">
    <source>
        <dbReference type="SAM" id="Coils"/>
    </source>
</evidence>
<evidence type="ECO:0000313" key="6">
    <source>
        <dbReference type="EMBL" id="KGF47138.1"/>
    </source>
</evidence>
<evidence type="ECO:0000313" key="7">
    <source>
        <dbReference type="Proteomes" id="UP000029628"/>
    </source>
</evidence>
<dbReference type="Gene3D" id="1.20.5.170">
    <property type="match status" value="2"/>
</dbReference>
<feature type="coiled-coil region" evidence="1">
    <location>
        <begin position="554"/>
        <end position="694"/>
    </location>
</feature>
<evidence type="ECO:0000256" key="2">
    <source>
        <dbReference type="SAM" id="MobiDB-lite"/>
    </source>
</evidence>
<feature type="coiled-coil region" evidence="1">
    <location>
        <begin position="293"/>
        <end position="374"/>
    </location>
</feature>
<reference evidence="6 7" key="1">
    <citation type="submission" date="2014-07" db="EMBL/GenBank/DDBJ databases">
        <authorList>
            <person name="McCorrison J."/>
            <person name="Sanka R."/>
            <person name="Torralba M."/>
            <person name="Gillis M."/>
            <person name="Haft D.H."/>
            <person name="Methe B."/>
            <person name="Sutton G."/>
            <person name="Nelson K.E."/>
        </authorList>
    </citation>
    <scope>NUCLEOTIDE SEQUENCE [LARGE SCALE GENOMIC DNA]</scope>
    <source>
        <strain evidence="6 7">DNF00314</strain>
    </source>
</reference>
<dbReference type="EMBL" id="JRNT01000016">
    <property type="protein sequence ID" value="KGF47138.1"/>
    <property type="molecule type" value="Genomic_DNA"/>
</dbReference>
<dbReference type="RefSeq" id="WP_038152626.1">
    <property type="nucleotide sequence ID" value="NZ_JRNT01000016.1"/>
</dbReference>
<feature type="region of interest" description="Disordered" evidence="2">
    <location>
        <begin position="2682"/>
        <end position="2745"/>
    </location>
</feature>
<dbReference type="eggNOG" id="COG5295">
    <property type="taxonomic scope" value="Bacteria"/>
</dbReference>
<dbReference type="PANTHER" id="PTHR24637">
    <property type="entry name" value="COLLAGEN"/>
    <property type="match status" value="1"/>
</dbReference>
<dbReference type="SUPFAM" id="SSF101967">
    <property type="entry name" value="Adhesin YadA, collagen-binding domain"/>
    <property type="match status" value="3"/>
</dbReference>